<keyword evidence="4" id="KW-1185">Reference proteome</keyword>
<keyword evidence="2" id="KW-0812">Transmembrane</keyword>
<accession>A0A7X2L084</accession>
<feature type="region of interest" description="Disordered" evidence="1">
    <location>
        <begin position="54"/>
        <end position="84"/>
    </location>
</feature>
<sequence length="289" mass="31511">MAFLVVIFFLAFIIFGILGIVAAIRKKPTLKRNFLLSLVSIALMIVFVVVGSSSDSNEPKETANIPTNNSSNNESKAVSFEQTQSTSDNAKAGADAQAALDAEVQKKADAAAKAQADAKAKEEAALKAKQAAALAQMVKTVDEVEGITWYQDKAAPKFINENGIYAYFGIKDGQVSSGLHLKIQYTADTWLFIQNYVFNIDGQKYEIDPGIMGADRNMSTDINSPGIWEYHDETLNKSQIEMLTLLINSQKTIMRLEGQQSNEDRTISVTQKAALKRVLDAYIAAGGEV</sequence>
<evidence type="ECO:0000313" key="4">
    <source>
        <dbReference type="Proteomes" id="UP000463051"/>
    </source>
</evidence>
<feature type="transmembrane region" description="Helical" evidence="2">
    <location>
        <begin position="6"/>
        <end position="24"/>
    </location>
</feature>
<dbReference type="AlphaFoldDB" id="A0A7X2L084"/>
<comment type="caution">
    <text evidence="3">The sequence shown here is derived from an EMBL/GenBank/DDBJ whole genome shotgun (WGS) entry which is preliminary data.</text>
</comment>
<evidence type="ECO:0000256" key="1">
    <source>
        <dbReference type="SAM" id="MobiDB-lite"/>
    </source>
</evidence>
<feature type="transmembrane region" description="Helical" evidence="2">
    <location>
        <begin position="33"/>
        <end position="52"/>
    </location>
</feature>
<keyword evidence="2" id="KW-1133">Transmembrane helix</keyword>
<feature type="compositionally biased region" description="Polar residues" evidence="1">
    <location>
        <begin position="64"/>
        <end position="84"/>
    </location>
</feature>
<dbReference type="EMBL" id="WJXB01000001">
    <property type="protein sequence ID" value="MRN52044.1"/>
    <property type="molecule type" value="Genomic_DNA"/>
</dbReference>
<keyword evidence="2" id="KW-0472">Membrane</keyword>
<evidence type="ECO:0000313" key="3">
    <source>
        <dbReference type="EMBL" id="MRN52044.1"/>
    </source>
</evidence>
<gene>
    <name evidence="3" type="ORF">GJB61_03395</name>
</gene>
<dbReference type="RefSeq" id="WP_154117037.1">
    <property type="nucleotide sequence ID" value="NZ_WJXB01000001.1"/>
</dbReference>
<protein>
    <submittedName>
        <fullName evidence="3">Uncharacterized protein</fullName>
    </submittedName>
</protein>
<reference evidence="3 4" key="1">
    <citation type="submission" date="2019-11" db="EMBL/GenBank/DDBJ databases">
        <title>Paenibacillus monticola sp. nov., a novel PGPR strain isolated from mountain sample in China.</title>
        <authorList>
            <person name="Zhao Q."/>
            <person name="Li H.-P."/>
            <person name="Zhang J.-L."/>
        </authorList>
    </citation>
    <scope>NUCLEOTIDE SEQUENCE [LARGE SCALE GENOMIC DNA]</scope>
    <source>
        <strain evidence="3 4">LC-T2</strain>
    </source>
</reference>
<organism evidence="3 4">
    <name type="scientific">Paenibacillus monticola</name>
    <dbReference type="NCBI Taxonomy" id="2666075"/>
    <lineage>
        <taxon>Bacteria</taxon>
        <taxon>Bacillati</taxon>
        <taxon>Bacillota</taxon>
        <taxon>Bacilli</taxon>
        <taxon>Bacillales</taxon>
        <taxon>Paenibacillaceae</taxon>
        <taxon>Paenibacillus</taxon>
    </lineage>
</organism>
<evidence type="ECO:0000256" key="2">
    <source>
        <dbReference type="SAM" id="Phobius"/>
    </source>
</evidence>
<proteinExistence type="predicted"/>
<name>A0A7X2L084_9BACL</name>
<dbReference type="Proteomes" id="UP000463051">
    <property type="component" value="Unassembled WGS sequence"/>
</dbReference>